<dbReference type="GO" id="GO:0065002">
    <property type="term" value="P:intracellular protein transmembrane transport"/>
    <property type="evidence" value="ECO:0007669"/>
    <property type="project" value="UniProtKB-UniRule"/>
</dbReference>
<dbReference type="InterPro" id="IPR024912">
    <property type="entry name" value="SecD_arc"/>
</dbReference>
<keyword evidence="6 9" id="KW-1133">Transmembrane helix</keyword>
<dbReference type="PANTHER" id="PTHR30081:SF1">
    <property type="entry name" value="PROTEIN TRANSLOCASE SUBUNIT SECD"/>
    <property type="match status" value="1"/>
</dbReference>
<dbReference type="InterPro" id="IPR022813">
    <property type="entry name" value="SecD/SecF_arch_bac"/>
</dbReference>
<feature type="transmembrane region" description="Helical" evidence="9">
    <location>
        <begin position="386"/>
        <end position="404"/>
    </location>
</feature>
<dbReference type="RefSeq" id="WP_006430461.1">
    <property type="nucleotide sequence ID" value="NZ_AOID01000022.1"/>
</dbReference>
<dbReference type="Proteomes" id="UP000011632">
    <property type="component" value="Unassembled WGS sequence"/>
</dbReference>
<feature type="transmembrane region" description="Helical" evidence="9">
    <location>
        <begin position="439"/>
        <end position="461"/>
    </location>
</feature>
<dbReference type="STRING" id="1227496.C489_07000"/>
<evidence type="ECO:0000256" key="2">
    <source>
        <dbReference type="ARBA" id="ARBA00022448"/>
    </source>
</evidence>
<evidence type="ECO:0000259" key="10">
    <source>
        <dbReference type="Pfam" id="PF02355"/>
    </source>
</evidence>
<dbReference type="InterPro" id="IPR048634">
    <property type="entry name" value="SecD_SecF_C"/>
</dbReference>
<sequence>MNPIDAIKNNWRVLLLVLFVGFSTVALFIPGGIVADDSLADDSIDDSPTNLEFGLSLEGGTRMRAPVDGLTAEDIDTGAVSDDGQIDQDRLDEVDATIREELDLDPADSNINVQEDGTVTAEVFDGNVTEAEFAAALQAADVDATEDDIRPGVTQETRDSIIETLQSKINAAGLSGGTAYESSTLEGDHYIVVEVPNMGASELREILSDRGQVEVRAYYPDDSGNQTNQTNQTVLTGEDIANVDPPEQRQRGSGYVVPVQVSEDAAPGFQQQMNDLGFTGEGQGRCNLRGDGETISFDHENEQYCLLTVVDDEVVDAHSMGQSLATSMSSGSWESNPTFQMGAQNQQDAQSLSVNLRAGSLRAPLDMDNNQVYSIQPSHADQFKQYSLLIGLLSVLTVSGVVYSRYTDTRVALPMILTAVAEVAILLGFAALIRMPLDLSHVAGFIAVVGTGVDDLVIIADEVMDEGDVSSERVFQSRFRKAFWVIGAAAATTIIALSPLAVMSLGDLQGFAIITILGVLIGVLITRPAYGDILRRLLTDR</sequence>
<evidence type="ECO:0000256" key="1">
    <source>
        <dbReference type="ARBA" id="ARBA00004651"/>
    </source>
</evidence>
<comment type="subcellular location">
    <subcellularLocation>
        <location evidence="1 9">Cell membrane</location>
        <topology evidence="1 9">Multi-pass membrane protein</topology>
    </subcellularLocation>
</comment>
<keyword evidence="4 9" id="KW-0812">Transmembrane</keyword>
<dbReference type="AlphaFoldDB" id="L9Y2W6"/>
<evidence type="ECO:0000256" key="7">
    <source>
        <dbReference type="ARBA" id="ARBA00023010"/>
    </source>
</evidence>
<comment type="caution">
    <text evidence="9">Lacks conserved residue(s) required for the propagation of feature annotation.</text>
</comment>
<name>L9Y2W6_9EURY</name>
<dbReference type="NCBIfam" id="NF006215">
    <property type="entry name" value="PRK08343.1-1"/>
    <property type="match status" value="1"/>
</dbReference>
<evidence type="ECO:0000256" key="3">
    <source>
        <dbReference type="ARBA" id="ARBA00022475"/>
    </source>
</evidence>
<proteinExistence type="inferred from homology"/>
<evidence type="ECO:0000256" key="8">
    <source>
        <dbReference type="ARBA" id="ARBA00023136"/>
    </source>
</evidence>
<evidence type="ECO:0000256" key="9">
    <source>
        <dbReference type="HAMAP-Rule" id="MF_01463"/>
    </source>
</evidence>
<dbReference type="OrthoDB" id="146638at2157"/>
<keyword evidence="5 9" id="KW-0653">Protein transport</keyword>
<comment type="function">
    <text evidence="9">Involved in protein export.</text>
</comment>
<reference evidence="11 12" key="1">
    <citation type="journal article" date="2014" name="PLoS Genet.">
        <title>Phylogenetically driven sequencing of extremely halophilic archaea reveals strategies for static and dynamic osmo-response.</title>
        <authorList>
            <person name="Becker E.A."/>
            <person name="Seitzer P.M."/>
            <person name="Tritt A."/>
            <person name="Larsen D."/>
            <person name="Krusor M."/>
            <person name="Yao A.I."/>
            <person name="Wu D."/>
            <person name="Madern D."/>
            <person name="Eisen J.A."/>
            <person name="Darling A.E."/>
            <person name="Facciotti M.T."/>
        </authorList>
    </citation>
    <scope>NUCLEOTIDE SEQUENCE [LARGE SCALE GENOMIC DNA]</scope>
    <source>
        <strain evidence="11 12">JCM 10478</strain>
    </source>
</reference>
<dbReference type="GO" id="GO:0005886">
    <property type="term" value="C:plasma membrane"/>
    <property type="evidence" value="ECO:0007669"/>
    <property type="project" value="UniProtKB-SubCell"/>
</dbReference>
<dbReference type="Gene3D" id="1.20.1640.10">
    <property type="entry name" value="Multidrug efflux transporter AcrB transmembrane domain"/>
    <property type="match status" value="1"/>
</dbReference>
<dbReference type="Gene3D" id="3.30.70.3220">
    <property type="match status" value="1"/>
</dbReference>
<keyword evidence="8 9" id="KW-0472">Membrane</keyword>
<organism evidence="11 12">
    <name type="scientific">Natrinema versiforme JCM 10478</name>
    <dbReference type="NCBI Taxonomy" id="1227496"/>
    <lineage>
        <taxon>Archaea</taxon>
        <taxon>Methanobacteriati</taxon>
        <taxon>Methanobacteriota</taxon>
        <taxon>Stenosarchaea group</taxon>
        <taxon>Halobacteria</taxon>
        <taxon>Halobacteriales</taxon>
        <taxon>Natrialbaceae</taxon>
        <taxon>Natrinema</taxon>
    </lineage>
</organism>
<evidence type="ECO:0000313" key="11">
    <source>
        <dbReference type="EMBL" id="ELY68429.1"/>
    </source>
</evidence>
<feature type="transmembrane region" description="Helical" evidence="9">
    <location>
        <begin position="508"/>
        <end position="526"/>
    </location>
</feature>
<comment type="similarity">
    <text evidence="9">Belongs to the SecD/SecF family. SecD subfamily.</text>
</comment>
<dbReference type="GO" id="GO:0006605">
    <property type="term" value="P:protein targeting"/>
    <property type="evidence" value="ECO:0007669"/>
    <property type="project" value="UniProtKB-UniRule"/>
</dbReference>
<feature type="transmembrane region" description="Helical" evidence="9">
    <location>
        <begin position="482"/>
        <end position="502"/>
    </location>
</feature>
<dbReference type="SUPFAM" id="SSF82866">
    <property type="entry name" value="Multidrug efflux transporter AcrB transmembrane domain"/>
    <property type="match status" value="1"/>
</dbReference>
<dbReference type="Pfam" id="PF02355">
    <property type="entry name" value="SecD_SecF_C"/>
    <property type="match status" value="1"/>
</dbReference>
<keyword evidence="7 9" id="KW-0811">Translocation</keyword>
<feature type="transmembrane region" description="Helical" evidence="9">
    <location>
        <begin position="411"/>
        <end position="433"/>
    </location>
</feature>
<evidence type="ECO:0000256" key="5">
    <source>
        <dbReference type="ARBA" id="ARBA00022927"/>
    </source>
</evidence>
<comment type="subunit">
    <text evidence="9">Part of the protein translocation apparatus. Forms a complex with SecF.</text>
</comment>
<comment type="caution">
    <text evidence="11">The sequence shown here is derived from an EMBL/GenBank/DDBJ whole genome shotgun (WGS) entry which is preliminary data.</text>
</comment>
<dbReference type="HAMAP" id="MF_01463_A">
    <property type="entry name" value="SecD_A"/>
    <property type="match status" value="1"/>
</dbReference>
<feature type="domain" description="Protein export membrane protein SecD/SecF C-terminal" evidence="10">
    <location>
        <begin position="366"/>
        <end position="524"/>
    </location>
</feature>
<dbReference type="EMBL" id="AOID01000022">
    <property type="protein sequence ID" value="ELY68429.1"/>
    <property type="molecule type" value="Genomic_DNA"/>
</dbReference>
<keyword evidence="12" id="KW-1185">Reference proteome</keyword>
<keyword evidence="3 9" id="KW-1003">Cell membrane</keyword>
<accession>L9Y2W6</accession>
<dbReference type="PANTHER" id="PTHR30081">
    <property type="entry name" value="PROTEIN-EXPORT MEMBRANE PROTEIN SEC"/>
    <property type="match status" value="1"/>
</dbReference>
<evidence type="ECO:0000313" key="12">
    <source>
        <dbReference type="Proteomes" id="UP000011632"/>
    </source>
</evidence>
<gene>
    <name evidence="9 11" type="primary">secD</name>
    <name evidence="11" type="ORF">C489_07000</name>
</gene>
<dbReference type="PATRIC" id="fig|1227496.3.peg.1416"/>
<protein>
    <recommendedName>
        <fullName evidence="9">Protein-export membrane protein SecD</fullName>
    </recommendedName>
</protein>
<evidence type="ECO:0000256" key="4">
    <source>
        <dbReference type="ARBA" id="ARBA00022692"/>
    </source>
</evidence>
<keyword evidence="2 9" id="KW-0813">Transport</keyword>
<evidence type="ECO:0000256" key="6">
    <source>
        <dbReference type="ARBA" id="ARBA00022989"/>
    </source>
</evidence>